<evidence type="ECO:0000259" key="1">
    <source>
        <dbReference type="PROSITE" id="PS51704"/>
    </source>
</evidence>
<evidence type="ECO:0000313" key="2">
    <source>
        <dbReference type="EMBL" id="RPB22720.1"/>
    </source>
</evidence>
<dbReference type="AlphaFoldDB" id="A0A3N4LIJ6"/>
<evidence type="ECO:0000313" key="3">
    <source>
        <dbReference type="Proteomes" id="UP000267821"/>
    </source>
</evidence>
<organism evidence="2 3">
    <name type="scientific">Terfezia boudieri ATCC MYA-4762</name>
    <dbReference type="NCBI Taxonomy" id="1051890"/>
    <lineage>
        <taxon>Eukaryota</taxon>
        <taxon>Fungi</taxon>
        <taxon>Dikarya</taxon>
        <taxon>Ascomycota</taxon>
        <taxon>Pezizomycotina</taxon>
        <taxon>Pezizomycetes</taxon>
        <taxon>Pezizales</taxon>
        <taxon>Pezizaceae</taxon>
        <taxon>Terfezia</taxon>
    </lineage>
</organism>
<gene>
    <name evidence="2" type="ORF">L211DRAFT_850464</name>
</gene>
<dbReference type="OrthoDB" id="1058301at2759"/>
<dbReference type="Proteomes" id="UP000267821">
    <property type="component" value="Unassembled WGS sequence"/>
</dbReference>
<keyword evidence="3" id="KW-1185">Reference proteome</keyword>
<accession>A0A3N4LIJ6</accession>
<dbReference type="InParanoid" id="A0A3N4LIJ6"/>
<sequence length="272" mass="30596">MRFPQSIAHRGFQAQYPENTMRSFIGAVNAGTHALETDLHLTRDNVVVLSHDPTLLRCFGVDKRIIDCDYEYIRTLTTVKSPPQRMPTLKELLAYLREPEATHLWLLLDIKLDNHPENVMRLAAEALAEVGGEGAQSWEGRVTLGIWALKYVAVGILNRLCERYLPDFPIAHIGTSIAYAREFLNIPGAAFNLHYAALANASGKKFLSDARKEGRNVFAWTVNDERLMKWSICHKIDGIADDRSGYFSEFALNMILVLTAPLHSGAGKWSWS</sequence>
<dbReference type="InterPro" id="IPR030395">
    <property type="entry name" value="GP_PDE_dom"/>
</dbReference>
<dbReference type="FunCoup" id="A0A3N4LIJ6">
    <property type="interactions" value="103"/>
</dbReference>
<dbReference type="InterPro" id="IPR017946">
    <property type="entry name" value="PLC-like_Pdiesterase_TIM-brl"/>
</dbReference>
<dbReference type="GO" id="GO:0006629">
    <property type="term" value="P:lipid metabolic process"/>
    <property type="evidence" value="ECO:0007669"/>
    <property type="project" value="InterPro"/>
</dbReference>
<dbReference type="EMBL" id="ML121550">
    <property type="protein sequence ID" value="RPB22720.1"/>
    <property type="molecule type" value="Genomic_DNA"/>
</dbReference>
<dbReference type="Gene3D" id="3.20.20.190">
    <property type="entry name" value="Phosphatidylinositol (PI) phosphodiesterase"/>
    <property type="match status" value="1"/>
</dbReference>
<protein>
    <submittedName>
        <fullName evidence="2">PLC-like phosphodiesterase</fullName>
    </submittedName>
</protein>
<dbReference type="GO" id="GO:0008081">
    <property type="term" value="F:phosphoric diester hydrolase activity"/>
    <property type="evidence" value="ECO:0007669"/>
    <property type="project" value="InterPro"/>
</dbReference>
<dbReference type="CDD" id="cd08570">
    <property type="entry name" value="GDPD_YPL206cp_fungi"/>
    <property type="match status" value="1"/>
</dbReference>
<name>A0A3N4LIJ6_9PEZI</name>
<dbReference type="PANTHER" id="PTHR43805">
    <property type="entry name" value="GLYCEROPHOSPHORYL DIESTER PHOSPHODIESTERASE"/>
    <property type="match status" value="1"/>
</dbReference>
<proteinExistence type="predicted"/>
<dbReference type="Pfam" id="PF03009">
    <property type="entry name" value="GDPD"/>
    <property type="match status" value="1"/>
</dbReference>
<dbReference type="STRING" id="1051890.A0A3N4LIJ6"/>
<dbReference type="SUPFAM" id="SSF51695">
    <property type="entry name" value="PLC-like phosphodiesterases"/>
    <property type="match status" value="1"/>
</dbReference>
<dbReference type="PROSITE" id="PS51704">
    <property type="entry name" value="GP_PDE"/>
    <property type="match status" value="1"/>
</dbReference>
<dbReference type="PANTHER" id="PTHR43805:SF1">
    <property type="entry name" value="GP-PDE DOMAIN-CONTAINING PROTEIN"/>
    <property type="match status" value="1"/>
</dbReference>
<feature type="domain" description="GP-PDE" evidence="1">
    <location>
        <begin position="4"/>
        <end position="251"/>
    </location>
</feature>
<reference evidence="2 3" key="1">
    <citation type="journal article" date="2018" name="Nat. Ecol. Evol.">
        <title>Pezizomycetes genomes reveal the molecular basis of ectomycorrhizal truffle lifestyle.</title>
        <authorList>
            <person name="Murat C."/>
            <person name="Payen T."/>
            <person name="Noel B."/>
            <person name="Kuo A."/>
            <person name="Morin E."/>
            <person name="Chen J."/>
            <person name="Kohler A."/>
            <person name="Krizsan K."/>
            <person name="Balestrini R."/>
            <person name="Da Silva C."/>
            <person name="Montanini B."/>
            <person name="Hainaut M."/>
            <person name="Levati E."/>
            <person name="Barry K.W."/>
            <person name="Belfiori B."/>
            <person name="Cichocki N."/>
            <person name="Clum A."/>
            <person name="Dockter R.B."/>
            <person name="Fauchery L."/>
            <person name="Guy J."/>
            <person name="Iotti M."/>
            <person name="Le Tacon F."/>
            <person name="Lindquist E.A."/>
            <person name="Lipzen A."/>
            <person name="Malagnac F."/>
            <person name="Mello A."/>
            <person name="Molinier V."/>
            <person name="Miyauchi S."/>
            <person name="Poulain J."/>
            <person name="Riccioni C."/>
            <person name="Rubini A."/>
            <person name="Sitrit Y."/>
            <person name="Splivallo R."/>
            <person name="Traeger S."/>
            <person name="Wang M."/>
            <person name="Zifcakova L."/>
            <person name="Wipf D."/>
            <person name="Zambonelli A."/>
            <person name="Paolocci F."/>
            <person name="Nowrousian M."/>
            <person name="Ottonello S."/>
            <person name="Baldrian P."/>
            <person name="Spatafora J.W."/>
            <person name="Henrissat B."/>
            <person name="Nagy L.G."/>
            <person name="Aury J.M."/>
            <person name="Wincker P."/>
            <person name="Grigoriev I.V."/>
            <person name="Bonfante P."/>
            <person name="Martin F.M."/>
        </authorList>
    </citation>
    <scope>NUCLEOTIDE SEQUENCE [LARGE SCALE GENOMIC DNA]</scope>
    <source>
        <strain evidence="2 3">ATCC MYA-4762</strain>
    </source>
</reference>